<feature type="active site" evidence="9">
    <location>
        <position position="148"/>
    </location>
</feature>
<dbReference type="PRINTS" id="PR00781">
    <property type="entry name" value="LIPOSIGPTASE"/>
</dbReference>
<feature type="region of interest" description="Disordered" evidence="11">
    <location>
        <begin position="1"/>
        <end position="31"/>
    </location>
</feature>
<keyword evidence="8 9" id="KW-0472">Membrane</keyword>
<dbReference type="HAMAP" id="MF_00161">
    <property type="entry name" value="LspA"/>
    <property type="match status" value="1"/>
</dbReference>
<feature type="transmembrane region" description="Helical" evidence="9">
    <location>
        <begin position="94"/>
        <end position="114"/>
    </location>
</feature>
<comment type="similarity">
    <text evidence="1 9 10">Belongs to the peptidase A8 family.</text>
</comment>
<evidence type="ECO:0000256" key="9">
    <source>
        <dbReference type="HAMAP-Rule" id="MF_00161"/>
    </source>
</evidence>
<comment type="subcellular location">
    <subcellularLocation>
        <location evidence="9">Cell membrane</location>
        <topology evidence="9">Multi-pass membrane protein</topology>
    </subcellularLocation>
</comment>
<evidence type="ECO:0000256" key="10">
    <source>
        <dbReference type="RuleBase" id="RU004181"/>
    </source>
</evidence>
<keyword evidence="6 9" id="KW-0378">Hydrolase</keyword>
<evidence type="ECO:0000256" key="6">
    <source>
        <dbReference type="ARBA" id="ARBA00022801"/>
    </source>
</evidence>
<keyword evidence="5 9" id="KW-0064">Aspartyl protease</keyword>
<feature type="active site" evidence="9">
    <location>
        <position position="162"/>
    </location>
</feature>
<evidence type="ECO:0000256" key="11">
    <source>
        <dbReference type="SAM" id="MobiDB-lite"/>
    </source>
</evidence>
<dbReference type="Pfam" id="PF01252">
    <property type="entry name" value="Peptidase_A8"/>
    <property type="match status" value="1"/>
</dbReference>
<dbReference type="AlphaFoldDB" id="A0A6L9W6L0"/>
<dbReference type="GO" id="GO:0006508">
    <property type="term" value="P:proteolysis"/>
    <property type="evidence" value="ECO:0007669"/>
    <property type="project" value="UniProtKB-KW"/>
</dbReference>
<dbReference type="GO" id="GO:0004190">
    <property type="term" value="F:aspartic-type endopeptidase activity"/>
    <property type="evidence" value="ECO:0007669"/>
    <property type="project" value="UniProtKB-UniRule"/>
</dbReference>
<evidence type="ECO:0000256" key="7">
    <source>
        <dbReference type="ARBA" id="ARBA00022989"/>
    </source>
</evidence>
<feature type="transmembrane region" description="Helical" evidence="9">
    <location>
        <begin position="158"/>
        <end position="177"/>
    </location>
</feature>
<comment type="caution">
    <text evidence="12">The sequence shown here is derived from an EMBL/GenBank/DDBJ whole genome shotgun (WGS) entry which is preliminary data.</text>
</comment>
<evidence type="ECO:0000256" key="2">
    <source>
        <dbReference type="ARBA" id="ARBA00022475"/>
    </source>
</evidence>
<comment type="pathway">
    <text evidence="9">Protein modification; lipoprotein biosynthesis (signal peptide cleavage).</text>
</comment>
<evidence type="ECO:0000256" key="5">
    <source>
        <dbReference type="ARBA" id="ARBA00022750"/>
    </source>
</evidence>
<dbReference type="GO" id="GO:0005886">
    <property type="term" value="C:plasma membrane"/>
    <property type="evidence" value="ECO:0007669"/>
    <property type="project" value="UniProtKB-SubCell"/>
</dbReference>
<evidence type="ECO:0000256" key="1">
    <source>
        <dbReference type="ARBA" id="ARBA00006139"/>
    </source>
</evidence>
<dbReference type="PROSITE" id="PS00855">
    <property type="entry name" value="SPASE_II"/>
    <property type="match status" value="1"/>
</dbReference>
<proteinExistence type="inferred from homology"/>
<dbReference type="EMBL" id="JAAGWG010000039">
    <property type="protein sequence ID" value="NEK87705.1"/>
    <property type="molecule type" value="Genomic_DNA"/>
</dbReference>
<evidence type="ECO:0000256" key="3">
    <source>
        <dbReference type="ARBA" id="ARBA00022670"/>
    </source>
</evidence>
<dbReference type="PANTHER" id="PTHR33695">
    <property type="entry name" value="LIPOPROTEIN SIGNAL PEPTIDASE"/>
    <property type="match status" value="1"/>
</dbReference>
<evidence type="ECO:0000256" key="4">
    <source>
        <dbReference type="ARBA" id="ARBA00022692"/>
    </source>
</evidence>
<comment type="catalytic activity">
    <reaction evidence="9">
        <text>Release of signal peptides from bacterial membrane prolipoproteins. Hydrolyzes -Xaa-Yaa-Zaa-|-(S,diacylglyceryl)Cys-, in which Xaa is hydrophobic (preferably Leu), and Yaa (Ala or Ser) and Zaa (Gly or Ala) have small, neutral side chains.</text>
        <dbReference type="EC" id="3.4.23.36"/>
    </reaction>
</comment>
<feature type="transmembrane region" description="Helical" evidence="9">
    <location>
        <begin position="38"/>
        <end position="58"/>
    </location>
</feature>
<keyword evidence="2 9" id="KW-1003">Cell membrane</keyword>
<name>A0A6L9W6L0_9ACTN</name>
<evidence type="ECO:0000313" key="13">
    <source>
        <dbReference type="Proteomes" id="UP000479241"/>
    </source>
</evidence>
<organism evidence="12 13">
    <name type="scientific">Blastococcus saxobsidens</name>
    <dbReference type="NCBI Taxonomy" id="138336"/>
    <lineage>
        <taxon>Bacteria</taxon>
        <taxon>Bacillati</taxon>
        <taxon>Actinomycetota</taxon>
        <taxon>Actinomycetes</taxon>
        <taxon>Geodermatophilales</taxon>
        <taxon>Geodermatophilaceae</taxon>
        <taxon>Blastococcus</taxon>
    </lineage>
</organism>
<feature type="transmembrane region" description="Helical" evidence="9">
    <location>
        <begin position="121"/>
        <end position="138"/>
    </location>
</feature>
<evidence type="ECO:0000313" key="12">
    <source>
        <dbReference type="EMBL" id="NEK87705.1"/>
    </source>
</evidence>
<dbReference type="UniPathway" id="UPA00665"/>
<reference evidence="12 13" key="1">
    <citation type="submission" date="2019-12" db="EMBL/GenBank/DDBJ databases">
        <title>the WGS of Blastococcus saxobsidens 67B17.</title>
        <authorList>
            <person name="Jiang Z."/>
        </authorList>
    </citation>
    <scope>NUCLEOTIDE SEQUENCE [LARGE SCALE GENOMIC DNA]</scope>
    <source>
        <strain evidence="12 13">67B17</strain>
    </source>
</reference>
<evidence type="ECO:0000256" key="8">
    <source>
        <dbReference type="ARBA" id="ARBA00023136"/>
    </source>
</evidence>
<accession>A0A6L9W6L0</accession>
<dbReference type="EC" id="3.4.23.36" evidence="9"/>
<dbReference type="PANTHER" id="PTHR33695:SF1">
    <property type="entry name" value="LIPOPROTEIN SIGNAL PEPTIDASE"/>
    <property type="match status" value="1"/>
</dbReference>
<sequence>MTTESSHSEEVVGPEVAAAPERSETGRADRRRTARTRLAVFTGAGVLAVVDLGAKAVAERGLGDGRTVDLGPLALQLAHNSGAAFSLGSGLPSWVVVTVTGLLTGVIAVITWRAVATASRLLPAGLAAVLAGATANLVDRAGDGRVTDYLHTGWWPTFNLADVWIITGAAVAILASLRSDRSADEASRSDA</sequence>
<feature type="compositionally biased region" description="Basic and acidic residues" evidence="11">
    <location>
        <begin position="1"/>
        <end position="10"/>
    </location>
</feature>
<keyword evidence="7 9" id="KW-1133">Transmembrane helix</keyword>
<gene>
    <name evidence="9" type="primary">lspA</name>
    <name evidence="12" type="ORF">GCU60_18360</name>
</gene>
<keyword evidence="3 9" id="KW-0645">Protease</keyword>
<dbReference type="Proteomes" id="UP000479241">
    <property type="component" value="Unassembled WGS sequence"/>
</dbReference>
<protein>
    <recommendedName>
        <fullName evidence="9">Lipoprotein signal peptidase</fullName>
        <ecNumber evidence="9">3.4.23.36</ecNumber>
    </recommendedName>
    <alternativeName>
        <fullName evidence="9">Prolipoprotein signal peptidase</fullName>
    </alternativeName>
    <alternativeName>
        <fullName evidence="9">Signal peptidase II</fullName>
        <shortName evidence="9">SPase II</shortName>
    </alternativeName>
</protein>
<comment type="function">
    <text evidence="9">This protein specifically catalyzes the removal of signal peptides from prolipoproteins.</text>
</comment>
<dbReference type="InterPro" id="IPR001872">
    <property type="entry name" value="Peptidase_A8"/>
</dbReference>
<keyword evidence="4 9" id="KW-0812">Transmembrane</keyword>